<sequence length="600" mass="62052">MSKETEPVRSRRELREAKSAQTNQAGGYPSVPYVPAPASPPVPANPPSRLAAEPVPGATNAPRPEESDVNGESDAHGESERTGESERHGRRTLSATASSSVKTAAEQSPPNGVPTESAALGTDGSAASGSLSGQQRERSSQTRARDRAALRAYKDLVDSSAIPEEPLPSRRALRQAQLEAERAPITSVNPVVPLPKGQDRKVAAPKDDGSDATGFQDAGQGEAAPKGATVHEAGPFVNPAQNRDGSSPAKPTVPVLSPAVVAAATTGAGTAEPVRQRAGRRAAAPTVRPAPSPPPSTPPRSAAPFSPAEAVTPALAAPVQGSAYDALDIDDPDTSGPDSGGQSSPAAFAAGSLHPFSVSENDLAFRLPTPGQVSPNVDAKSTPAVPAPTAQELAALAEQRAQSERAAILNQRALARERLMAESAKSRRPAADPTATNNLAMVTPMEFVEVPGQDRPVLRRPSTTHIPIITKSGPKLSPRKNAPVQSAEAVRFDAALSPRPTHRPGTGNRPLTGGRSSTLKRAEAMATVVAQEPEGTQAAVTRTQMPPMPSDYAHGLEPLDAMTAGLGRTQRNLLIQWGSIILGGAAFIVGAVLFITSLNH</sequence>
<feature type="compositionally biased region" description="Low complexity" evidence="1">
    <location>
        <begin position="334"/>
        <end position="345"/>
    </location>
</feature>
<comment type="caution">
    <text evidence="3">The sequence shown here is derived from an EMBL/GenBank/DDBJ whole genome shotgun (WGS) entry which is preliminary data.</text>
</comment>
<reference evidence="4" key="1">
    <citation type="journal article" date="2019" name="Int. J. Syst. Evol. Microbiol.">
        <title>The Global Catalogue of Microorganisms (GCM) 10K type strain sequencing project: providing services to taxonomists for standard genome sequencing and annotation.</title>
        <authorList>
            <consortium name="The Broad Institute Genomics Platform"/>
            <consortium name="The Broad Institute Genome Sequencing Center for Infectious Disease"/>
            <person name="Wu L."/>
            <person name="Ma J."/>
        </authorList>
    </citation>
    <scope>NUCLEOTIDE SEQUENCE [LARGE SCALE GENOMIC DNA]</scope>
    <source>
        <strain evidence="4">CGMCC 1.10698</strain>
    </source>
</reference>
<feature type="compositionally biased region" description="Low complexity" evidence="1">
    <location>
        <begin position="117"/>
        <end position="133"/>
    </location>
</feature>
<feature type="region of interest" description="Disordered" evidence="1">
    <location>
        <begin position="325"/>
        <end position="348"/>
    </location>
</feature>
<evidence type="ECO:0000256" key="2">
    <source>
        <dbReference type="SAM" id="Phobius"/>
    </source>
</evidence>
<name>A0ABV8R152_9MICC</name>
<evidence type="ECO:0000256" key="1">
    <source>
        <dbReference type="SAM" id="MobiDB-lite"/>
    </source>
</evidence>
<organism evidence="3 4">
    <name type="scientific">Arthrobacter cryoconiti</name>
    <dbReference type="NCBI Taxonomy" id="748907"/>
    <lineage>
        <taxon>Bacteria</taxon>
        <taxon>Bacillati</taxon>
        <taxon>Actinomycetota</taxon>
        <taxon>Actinomycetes</taxon>
        <taxon>Micrococcales</taxon>
        <taxon>Micrococcaceae</taxon>
        <taxon>Arthrobacter</taxon>
    </lineage>
</organism>
<proteinExistence type="predicted"/>
<protein>
    <submittedName>
        <fullName evidence="3">Uncharacterized protein</fullName>
    </submittedName>
</protein>
<evidence type="ECO:0000313" key="3">
    <source>
        <dbReference type="EMBL" id="MFC4265757.1"/>
    </source>
</evidence>
<feature type="compositionally biased region" description="Basic and acidic residues" evidence="1">
    <location>
        <begin position="1"/>
        <end position="18"/>
    </location>
</feature>
<keyword evidence="2" id="KW-0812">Transmembrane</keyword>
<feature type="transmembrane region" description="Helical" evidence="2">
    <location>
        <begin position="574"/>
        <end position="595"/>
    </location>
</feature>
<keyword evidence="4" id="KW-1185">Reference proteome</keyword>
<feature type="compositionally biased region" description="Basic and acidic residues" evidence="1">
    <location>
        <begin position="197"/>
        <end position="209"/>
    </location>
</feature>
<feature type="region of interest" description="Disordered" evidence="1">
    <location>
        <begin position="497"/>
        <end position="516"/>
    </location>
</feature>
<feature type="region of interest" description="Disordered" evidence="1">
    <location>
        <begin position="1"/>
        <end position="253"/>
    </location>
</feature>
<dbReference type="RefSeq" id="WP_230067451.1">
    <property type="nucleotide sequence ID" value="NZ_BAABLL010000004.1"/>
</dbReference>
<keyword evidence="2" id="KW-1133">Transmembrane helix</keyword>
<feature type="compositionally biased region" description="Basic and acidic residues" evidence="1">
    <location>
        <begin position="135"/>
        <end position="157"/>
    </location>
</feature>
<feature type="compositionally biased region" description="Pro residues" evidence="1">
    <location>
        <begin position="32"/>
        <end position="46"/>
    </location>
</feature>
<gene>
    <name evidence="3" type="ORF">ACFOW9_09105</name>
</gene>
<feature type="compositionally biased region" description="Basic and acidic residues" evidence="1">
    <location>
        <begin position="73"/>
        <end position="87"/>
    </location>
</feature>
<feature type="compositionally biased region" description="Pro residues" evidence="1">
    <location>
        <begin position="288"/>
        <end position="298"/>
    </location>
</feature>
<dbReference type="Proteomes" id="UP001595773">
    <property type="component" value="Unassembled WGS sequence"/>
</dbReference>
<evidence type="ECO:0000313" key="4">
    <source>
        <dbReference type="Proteomes" id="UP001595773"/>
    </source>
</evidence>
<dbReference type="EMBL" id="JBHSCQ010000010">
    <property type="protein sequence ID" value="MFC4265757.1"/>
    <property type="molecule type" value="Genomic_DNA"/>
</dbReference>
<accession>A0ABV8R152</accession>
<keyword evidence="2" id="KW-0472">Membrane</keyword>
<feature type="region of interest" description="Disordered" evidence="1">
    <location>
        <begin position="266"/>
        <end position="307"/>
    </location>
</feature>
<feature type="compositionally biased region" description="Low complexity" evidence="1">
    <location>
        <begin position="92"/>
        <end position="105"/>
    </location>
</feature>